<dbReference type="PANTHER" id="PTHR42080">
    <property type="entry name" value="SRR1 DOMAIN-CONTAINING PROTEIN"/>
    <property type="match status" value="1"/>
</dbReference>
<evidence type="ECO:0000313" key="4">
    <source>
        <dbReference type="Proteomes" id="UP001430848"/>
    </source>
</evidence>
<dbReference type="Pfam" id="PF07985">
    <property type="entry name" value="SRR1"/>
    <property type="match status" value="1"/>
</dbReference>
<proteinExistence type="predicted"/>
<dbReference type="Proteomes" id="UP001430848">
    <property type="component" value="Unassembled WGS sequence"/>
</dbReference>
<reference evidence="3 4" key="1">
    <citation type="submission" date="2024-02" db="EMBL/GenBank/DDBJ databases">
        <title>De novo assembly and annotation of 12 fungi associated with fruit tree decline syndrome in Ontario, Canada.</title>
        <authorList>
            <person name="Sulman M."/>
            <person name="Ellouze W."/>
            <person name="Ilyukhin E."/>
        </authorList>
    </citation>
    <scope>NUCLEOTIDE SEQUENCE [LARGE SCALE GENOMIC DNA]</scope>
    <source>
        <strain evidence="3 4">M169</strain>
    </source>
</reference>
<evidence type="ECO:0000256" key="1">
    <source>
        <dbReference type="SAM" id="MobiDB-lite"/>
    </source>
</evidence>
<keyword evidence="4" id="KW-1185">Reference proteome</keyword>
<feature type="domain" description="SRR1-like" evidence="2">
    <location>
        <begin position="226"/>
        <end position="349"/>
    </location>
</feature>
<dbReference type="InterPro" id="IPR012942">
    <property type="entry name" value="SRR1-like"/>
</dbReference>
<gene>
    <name evidence="3" type="ORF">SLS63_005225</name>
</gene>
<name>A0ABR1PBQ1_DIAER</name>
<evidence type="ECO:0000313" key="3">
    <source>
        <dbReference type="EMBL" id="KAK7731927.1"/>
    </source>
</evidence>
<comment type="caution">
    <text evidence="3">The sequence shown here is derived from an EMBL/GenBank/DDBJ whole genome shotgun (WGS) entry which is preliminary data.</text>
</comment>
<accession>A0ABR1PBQ1</accession>
<protein>
    <recommendedName>
        <fullName evidence="2">SRR1-like domain-containing protein</fullName>
    </recommendedName>
</protein>
<feature type="region of interest" description="Disordered" evidence="1">
    <location>
        <begin position="1"/>
        <end position="21"/>
    </location>
</feature>
<organism evidence="3 4">
    <name type="scientific">Diaporthe eres</name>
    <name type="common">Phomopsis oblonga</name>
    <dbReference type="NCBI Taxonomy" id="83184"/>
    <lineage>
        <taxon>Eukaryota</taxon>
        <taxon>Fungi</taxon>
        <taxon>Dikarya</taxon>
        <taxon>Ascomycota</taxon>
        <taxon>Pezizomycotina</taxon>
        <taxon>Sordariomycetes</taxon>
        <taxon>Sordariomycetidae</taxon>
        <taxon>Diaporthales</taxon>
        <taxon>Diaporthaceae</taxon>
        <taxon>Diaporthe</taxon>
        <taxon>Diaporthe eres species complex</taxon>
    </lineage>
</organism>
<sequence>MNPTDRPLEPPDDAVPPSGGQELSAANLAALQEEILRQEKIRKQEEVLTEEEIFRREEFLRKEKILKQEADLRKREYFRQEEILRMEEEEPRLALQKLKVRELFDRGVPFFTKPAIKKLKDQLDTIKSMAESGRPTDGQKFVFSSITGQTVERSVLKNLTQSVQFGKEKVLYSDQALCPLQICYGGHEEQNHSSLKDTRDAFHSYRGTWEASEDCRRLKSSMAAAASLPGITKIIAFACSSMSRDDAYTRHRSATQHALILTLRDLLQASQPGVQIKCLAQDPVYTEVDRAVLAEVGVTVVDDPQGFLEVDDQSVVLSFSPNVCVRQVITDLARPVVLAWDTVLTEEQTVAHWAAAYELPHKGSRSAEDVEARLCDPESSRVRTMVREEYVQVENLDTEDFGDVSVYIRCDGRRT</sequence>
<dbReference type="PANTHER" id="PTHR42080:SF3">
    <property type="entry name" value="SRR1-LIKE DOMAIN-CONTAINING PROTEIN"/>
    <property type="match status" value="1"/>
</dbReference>
<dbReference type="EMBL" id="JAKNSF020000021">
    <property type="protein sequence ID" value="KAK7731927.1"/>
    <property type="molecule type" value="Genomic_DNA"/>
</dbReference>
<evidence type="ECO:0000259" key="2">
    <source>
        <dbReference type="Pfam" id="PF07985"/>
    </source>
</evidence>